<dbReference type="GO" id="GO:0008270">
    <property type="term" value="F:zinc ion binding"/>
    <property type="evidence" value="ECO:0007669"/>
    <property type="project" value="UniProtKB-KW"/>
</dbReference>
<evidence type="ECO:0000256" key="2">
    <source>
        <dbReference type="SAM" id="MobiDB-lite"/>
    </source>
</evidence>
<sequence length="1104" mass="124049">MMLRHNLCALNSWHARIPVLPIHWRPGTQGQATARIDKARLIQAATGSNPDGEALQALVAGKLQQVSTADPHELHAQVNAILQQSVQQIFPQQRAADGRVSAQEPFRASARETWRLYAALRRPRVATMAAMIHKWKLHLAFARASRALRQQSRDLKRAAFAAKLAQAEEAASCGDQRTLYQIVRSLAPASSRLFSRLRDTQGNFLTKHEEVRALVAQGKTTYSLHADRPVAGVLSGSIDLTDEEITQQFRKIKAAKAVPSHLAHAAAWKICASSLGPLFGDSLRQHLVQGHAGLLHGDLTDAQMVMLPKAGKSPHILAHLRPIGLMGPPSKAIAGALRNRMLAQLGQLIRFRPQFAYTAERGTLDALFRIHRHVSEATLLVRANRISHFGMHAGRKPLALAGALSLSLDLSRAFDLADRCQIYDTLERHQVPRAVIDVIQRLHTGSRFVYKAGAHSDAFVPTNGLKQGCKIAPCLWVWYTIALFDTLGARLSETWVRHTPTVFADDCWAHWLIRSLEDLQRAVREMQILLCTLEDYKMRINFTKTAILVKLVGKQAAQAMHNYTCYRQGVQHLIVVVNGSTQYIPIKLEHEYLGSKVSYTNGAESNLEHRLQAGQLRYHAIRRALTGLNKWETRALKHLRAILRKPSHLTHVSNDEIWMQARVRKPRDQLLGQVAQVRQKLEAKAQHVPDITTEAETLQYVRGLEEQLQLLIAKSLVMPAPPPPTQKRYECPHCEDTFATEHALKIHCGIRHPAPDSERAREKARFKFDPAVHSAGGLPHCRSCGRKFAKWQFFKHHIEVVKMPGDNNMRPGATNGAGINPETDIFAYVNFTSQRDRQETPPENLPNKRPRPEQSATRSRRNPRQQGGRPSGGGGAKAPSLETVRTLTKIVIRQEDQLAELRGDKGFFLFLKEEPEVSVIPALIQISKDWHARQDAGDTTLQSPLRTLLMACLVRRLRELIVLMTATPESVKRLQTAEWMDQAEEWTFFKWSHQEKKLVRHPERGTIAQPALLEIVDYLLANLKGEVVQKFTSKQKLYEMEEESPTTATFFMSISLRGPVAQKVHECLVQLIGVSALMLVGASLKREIPRRSPMVQQLAEAVFR</sequence>
<dbReference type="AlphaFoldDB" id="A0A812X0S3"/>
<dbReference type="OrthoDB" id="410155at2759"/>
<evidence type="ECO:0000259" key="3">
    <source>
        <dbReference type="PROSITE" id="PS50157"/>
    </source>
</evidence>
<comment type="caution">
    <text evidence="4">The sequence shown here is derived from an EMBL/GenBank/DDBJ whole genome shotgun (WGS) entry which is preliminary data.</text>
</comment>
<dbReference type="InterPro" id="IPR000477">
    <property type="entry name" value="RT_dom"/>
</dbReference>
<feature type="domain" description="C2H2-type" evidence="3">
    <location>
        <begin position="729"/>
        <end position="757"/>
    </location>
</feature>
<keyword evidence="1" id="KW-0479">Metal-binding</keyword>
<reference evidence="4" key="1">
    <citation type="submission" date="2021-02" db="EMBL/GenBank/DDBJ databases">
        <authorList>
            <person name="Dougan E. K."/>
            <person name="Rhodes N."/>
            <person name="Thang M."/>
            <person name="Chan C."/>
        </authorList>
    </citation>
    <scope>NUCLEOTIDE SEQUENCE</scope>
</reference>
<organism evidence="4 5">
    <name type="scientific">Symbiodinium necroappetens</name>
    <dbReference type="NCBI Taxonomy" id="1628268"/>
    <lineage>
        <taxon>Eukaryota</taxon>
        <taxon>Sar</taxon>
        <taxon>Alveolata</taxon>
        <taxon>Dinophyceae</taxon>
        <taxon>Suessiales</taxon>
        <taxon>Symbiodiniaceae</taxon>
        <taxon>Symbiodinium</taxon>
    </lineage>
</organism>
<evidence type="ECO:0000313" key="4">
    <source>
        <dbReference type="EMBL" id="CAE7712740.1"/>
    </source>
</evidence>
<keyword evidence="5" id="KW-1185">Reference proteome</keyword>
<dbReference type="PANTHER" id="PTHR47027">
    <property type="entry name" value="REVERSE TRANSCRIPTASE DOMAIN-CONTAINING PROTEIN"/>
    <property type="match status" value="1"/>
</dbReference>
<name>A0A812X0S3_9DINO</name>
<dbReference type="Proteomes" id="UP000601435">
    <property type="component" value="Unassembled WGS sequence"/>
</dbReference>
<keyword evidence="1" id="KW-0863">Zinc-finger</keyword>
<dbReference type="PROSITE" id="PS50157">
    <property type="entry name" value="ZINC_FINGER_C2H2_2"/>
    <property type="match status" value="1"/>
</dbReference>
<dbReference type="EMBL" id="CAJNJA010035876">
    <property type="protein sequence ID" value="CAE7712740.1"/>
    <property type="molecule type" value="Genomic_DNA"/>
</dbReference>
<dbReference type="PANTHER" id="PTHR47027:SF20">
    <property type="entry name" value="REVERSE TRANSCRIPTASE-LIKE PROTEIN WITH RNA-DIRECTED DNA POLYMERASE DOMAIN"/>
    <property type="match status" value="1"/>
</dbReference>
<keyword evidence="1" id="KW-0862">Zinc</keyword>
<accession>A0A812X0S3</accession>
<dbReference type="InterPro" id="IPR013087">
    <property type="entry name" value="Znf_C2H2_type"/>
</dbReference>
<proteinExistence type="predicted"/>
<gene>
    <name evidence="4" type="primary">pol</name>
    <name evidence="4" type="ORF">SNEC2469_LOCUS20557</name>
</gene>
<feature type="region of interest" description="Disordered" evidence="2">
    <location>
        <begin position="834"/>
        <end position="880"/>
    </location>
</feature>
<evidence type="ECO:0000313" key="5">
    <source>
        <dbReference type="Proteomes" id="UP000601435"/>
    </source>
</evidence>
<protein>
    <submittedName>
        <fullName evidence="4">Pol protein</fullName>
    </submittedName>
</protein>
<dbReference type="Gene3D" id="3.30.160.60">
    <property type="entry name" value="Classic Zinc Finger"/>
    <property type="match status" value="1"/>
</dbReference>
<dbReference type="PROSITE" id="PS00028">
    <property type="entry name" value="ZINC_FINGER_C2H2_1"/>
    <property type="match status" value="1"/>
</dbReference>
<dbReference type="Pfam" id="PF00078">
    <property type="entry name" value="RVT_1"/>
    <property type="match status" value="1"/>
</dbReference>
<evidence type="ECO:0000256" key="1">
    <source>
        <dbReference type="PROSITE-ProRule" id="PRU00042"/>
    </source>
</evidence>